<proteinExistence type="predicted"/>
<dbReference type="Proteomes" id="UP000410984">
    <property type="component" value="Unassembled WGS sequence"/>
</dbReference>
<accession>A0A509ED05</accession>
<evidence type="ECO:0000313" key="2">
    <source>
        <dbReference type="EMBL" id="VUD72040.1"/>
    </source>
</evidence>
<sequence length="192" mass="20989">MLVGMPLLQVLDRLGCGGIILSTGGQVLAVNAGAQRILQETFGLADPEVASLDGEGREFVKRLLRRGRTRIHLDEDSWILMEREGRRPLIMNATPVPVLSEDGPHTVLMLLDLDAAPQTNRIALERIFRLTPTESRLATMLANGATLAEAAEVQAVSVATARTQLKAIFAKTHTHRQAELVMLISRLSALPW</sequence>
<dbReference type="EMBL" id="CABFPH010000033">
    <property type="protein sequence ID" value="VUD72040.1"/>
    <property type="molecule type" value="Genomic_DNA"/>
</dbReference>
<evidence type="ECO:0000259" key="1">
    <source>
        <dbReference type="SMART" id="SM00421"/>
    </source>
</evidence>
<dbReference type="OrthoDB" id="7444822at2"/>
<organism evidence="2 3">
    <name type="scientific">Methylobacterium symbioticum</name>
    <dbReference type="NCBI Taxonomy" id="2584084"/>
    <lineage>
        <taxon>Bacteria</taxon>
        <taxon>Pseudomonadati</taxon>
        <taxon>Pseudomonadota</taxon>
        <taxon>Alphaproteobacteria</taxon>
        <taxon>Hyphomicrobiales</taxon>
        <taxon>Methylobacteriaceae</taxon>
        <taxon>Methylobacterium</taxon>
    </lineage>
</organism>
<name>A0A509ED05_9HYPH</name>
<dbReference type="GO" id="GO:0006355">
    <property type="term" value="P:regulation of DNA-templated transcription"/>
    <property type="evidence" value="ECO:0007669"/>
    <property type="project" value="InterPro"/>
</dbReference>
<reference evidence="2 3" key="1">
    <citation type="submission" date="2019-06" db="EMBL/GenBank/DDBJ databases">
        <authorList>
            <person name="Rodrigo-Torres L."/>
            <person name="Arahal R. D."/>
            <person name="Lucena T."/>
        </authorList>
    </citation>
    <scope>NUCLEOTIDE SEQUENCE [LARGE SCALE GENOMIC DNA]</scope>
    <source>
        <strain evidence="2 3">SB0023/3</strain>
    </source>
</reference>
<dbReference type="SMART" id="SM00421">
    <property type="entry name" value="HTH_LUXR"/>
    <property type="match status" value="1"/>
</dbReference>
<evidence type="ECO:0000313" key="3">
    <source>
        <dbReference type="Proteomes" id="UP000410984"/>
    </source>
</evidence>
<dbReference type="SUPFAM" id="SSF46894">
    <property type="entry name" value="C-terminal effector domain of the bipartite response regulators"/>
    <property type="match status" value="1"/>
</dbReference>
<dbReference type="GO" id="GO:0003677">
    <property type="term" value="F:DNA binding"/>
    <property type="evidence" value="ECO:0007669"/>
    <property type="project" value="InterPro"/>
</dbReference>
<dbReference type="Gene3D" id="1.10.10.10">
    <property type="entry name" value="Winged helix-like DNA-binding domain superfamily/Winged helix DNA-binding domain"/>
    <property type="match status" value="1"/>
</dbReference>
<protein>
    <recommendedName>
        <fullName evidence="1">HTH luxR-type domain-containing protein</fullName>
    </recommendedName>
</protein>
<feature type="domain" description="HTH luxR-type" evidence="1">
    <location>
        <begin position="127"/>
        <end position="184"/>
    </location>
</feature>
<dbReference type="InterPro" id="IPR036388">
    <property type="entry name" value="WH-like_DNA-bd_sf"/>
</dbReference>
<keyword evidence="3" id="KW-1185">Reference proteome</keyword>
<dbReference type="InterPro" id="IPR000792">
    <property type="entry name" value="Tscrpt_reg_LuxR_C"/>
</dbReference>
<gene>
    <name evidence="2" type="ORF">MET9862_02634</name>
</gene>
<dbReference type="InterPro" id="IPR016032">
    <property type="entry name" value="Sig_transdc_resp-reg_C-effctor"/>
</dbReference>
<dbReference type="AlphaFoldDB" id="A0A509ED05"/>